<dbReference type="EMBL" id="JAARYH010000002">
    <property type="protein sequence ID" value="MBC2165728.1"/>
    <property type="molecule type" value="Genomic_DNA"/>
</dbReference>
<name>A0A7X1D4H1_9LIST</name>
<evidence type="ECO:0000313" key="2">
    <source>
        <dbReference type="Proteomes" id="UP000519573"/>
    </source>
</evidence>
<dbReference type="AlphaFoldDB" id="A0A7X1D4H1"/>
<proteinExistence type="predicted"/>
<sequence>MRKWLTWQIRKIYFELAQNKRKMSNGIELTYILKTVSDSDSLVVVFSALSPRGKSVYNHVRSLNGIPCNRLYILDNFGYKKRGVFYLGEKNGLEVRDAVEELIDDICRHRNIKTKIFAGSCKGGTAAIYFGLRSQASKIIVGAPMYYINDCLKIKFENYRLRMIDETDPYGEDKLNGTMKNTVQGTAFQGHIYMQYSKGDEYFLSQINPFIDSLRKEKFSLITEEANYTEHQFCSFYFAKYLKKILTKETVGGL</sequence>
<evidence type="ECO:0008006" key="3">
    <source>
        <dbReference type="Google" id="ProtNLM"/>
    </source>
</evidence>
<dbReference type="Proteomes" id="UP000519573">
    <property type="component" value="Unassembled WGS sequence"/>
</dbReference>
<dbReference type="RefSeq" id="WP_185575712.1">
    <property type="nucleotide sequence ID" value="NZ_JAARYH010000002.1"/>
</dbReference>
<reference evidence="1 2" key="1">
    <citation type="submission" date="2020-03" db="EMBL/GenBank/DDBJ databases">
        <title>Soil Listeria distribution.</title>
        <authorList>
            <person name="Liao J."/>
            <person name="Wiedmann M."/>
        </authorList>
    </citation>
    <scope>NUCLEOTIDE SEQUENCE [LARGE SCALE GENOMIC DNA]</scope>
    <source>
        <strain evidence="1 2">FSL L7-0245</strain>
    </source>
</reference>
<accession>A0A7X1D4H1</accession>
<gene>
    <name evidence="1" type="ORF">HCB26_04035</name>
</gene>
<comment type="caution">
    <text evidence="1">The sequence shown here is derived from an EMBL/GenBank/DDBJ whole genome shotgun (WGS) entry which is preliminary data.</text>
</comment>
<evidence type="ECO:0000313" key="1">
    <source>
        <dbReference type="EMBL" id="MBC2165728.1"/>
    </source>
</evidence>
<protein>
    <recommendedName>
        <fullName evidence="3">Two component regulator three Y domain-containing protein</fullName>
    </recommendedName>
</protein>
<organism evidence="1 2">
    <name type="scientific">Listeria booriae</name>
    <dbReference type="NCBI Taxonomy" id="1552123"/>
    <lineage>
        <taxon>Bacteria</taxon>
        <taxon>Bacillati</taxon>
        <taxon>Bacillota</taxon>
        <taxon>Bacilli</taxon>
        <taxon>Bacillales</taxon>
        <taxon>Listeriaceae</taxon>
        <taxon>Listeria</taxon>
    </lineage>
</organism>